<dbReference type="Proteomes" id="UP000077363">
    <property type="component" value="Chromosome"/>
</dbReference>
<feature type="transmembrane region" description="Helical" evidence="1">
    <location>
        <begin position="52"/>
        <end position="69"/>
    </location>
</feature>
<dbReference type="OrthoDB" id="8592151at2"/>
<dbReference type="KEGG" id="dpu:SU48_05255"/>
<evidence type="ECO:0000313" key="3">
    <source>
        <dbReference type="Proteomes" id="UP000077363"/>
    </source>
</evidence>
<evidence type="ECO:0000256" key="1">
    <source>
        <dbReference type="SAM" id="Phobius"/>
    </source>
</evidence>
<dbReference type="PATRIC" id="fig|1182568.3.peg.1090"/>
<keyword evidence="3" id="KW-1185">Reference proteome</keyword>
<dbReference type="EMBL" id="CP011387">
    <property type="protein sequence ID" value="ANE43272.1"/>
    <property type="molecule type" value="Genomic_DNA"/>
</dbReference>
<keyword evidence="1" id="KW-1133">Transmembrane helix</keyword>
<feature type="transmembrane region" description="Helical" evidence="1">
    <location>
        <begin position="81"/>
        <end position="103"/>
    </location>
</feature>
<dbReference type="AlphaFoldDB" id="A0A172T8J4"/>
<organism evidence="2 3">
    <name type="scientific">Deinococcus puniceus</name>
    <dbReference type="NCBI Taxonomy" id="1182568"/>
    <lineage>
        <taxon>Bacteria</taxon>
        <taxon>Thermotogati</taxon>
        <taxon>Deinococcota</taxon>
        <taxon>Deinococci</taxon>
        <taxon>Deinococcales</taxon>
        <taxon>Deinococcaceae</taxon>
        <taxon>Deinococcus</taxon>
    </lineage>
</organism>
<dbReference type="RefSeq" id="WP_064014334.1">
    <property type="nucleotide sequence ID" value="NZ_CP011387.1"/>
</dbReference>
<keyword evidence="1" id="KW-0812">Transmembrane</keyword>
<sequence length="110" mass="12483">MTVVFGLWEVGWDFALLPLWFYGYAVLVGFVSSLGQNMQKLERPNWPFGGRAVLLGTGMSLPPMSLLFGRMLLSGDAFNPLLLLFFFILWTLFAVIYGVLAVYPRTKKWV</sequence>
<reference evidence="2 3" key="1">
    <citation type="submission" date="2015-01" db="EMBL/GenBank/DDBJ databases">
        <title>Deinococcus puniceus/DY1/ whole genome sequencing.</title>
        <authorList>
            <person name="Kim M.K."/>
            <person name="Srinivasan S."/>
            <person name="Lee J.-J."/>
        </authorList>
    </citation>
    <scope>NUCLEOTIDE SEQUENCE [LARGE SCALE GENOMIC DNA]</scope>
    <source>
        <strain evidence="2 3">DY1</strain>
    </source>
</reference>
<name>A0A172T8J4_9DEIO</name>
<protein>
    <submittedName>
        <fullName evidence="2">Uncharacterized protein</fullName>
    </submittedName>
</protein>
<gene>
    <name evidence="2" type="ORF">SU48_05255</name>
</gene>
<evidence type="ECO:0000313" key="2">
    <source>
        <dbReference type="EMBL" id="ANE43272.1"/>
    </source>
</evidence>
<keyword evidence="1" id="KW-0472">Membrane</keyword>
<proteinExistence type="predicted"/>
<feature type="transmembrane region" description="Helical" evidence="1">
    <location>
        <begin position="12"/>
        <end position="31"/>
    </location>
</feature>
<accession>A0A172T8J4</accession>